<dbReference type="Gene3D" id="1.10.357.10">
    <property type="entry name" value="Tetracycline Repressor, domain 2"/>
    <property type="match status" value="1"/>
</dbReference>
<dbReference type="PRINTS" id="PR00455">
    <property type="entry name" value="HTHTETR"/>
</dbReference>
<dbReference type="SUPFAM" id="SSF46689">
    <property type="entry name" value="Homeodomain-like"/>
    <property type="match status" value="1"/>
</dbReference>
<evidence type="ECO:0000256" key="2">
    <source>
        <dbReference type="PROSITE-ProRule" id="PRU00335"/>
    </source>
</evidence>
<dbReference type="SUPFAM" id="SSF48498">
    <property type="entry name" value="Tetracyclin repressor-like, C-terminal domain"/>
    <property type="match status" value="1"/>
</dbReference>
<dbReference type="InterPro" id="IPR050109">
    <property type="entry name" value="HTH-type_TetR-like_transc_reg"/>
</dbReference>
<dbReference type="EMBL" id="CP036273">
    <property type="protein sequence ID" value="QDU23636.1"/>
    <property type="molecule type" value="Genomic_DNA"/>
</dbReference>
<organism evidence="5 6">
    <name type="scientific">Urbifossiella limnaea</name>
    <dbReference type="NCBI Taxonomy" id="2528023"/>
    <lineage>
        <taxon>Bacteria</taxon>
        <taxon>Pseudomonadati</taxon>
        <taxon>Planctomycetota</taxon>
        <taxon>Planctomycetia</taxon>
        <taxon>Gemmatales</taxon>
        <taxon>Gemmataceae</taxon>
        <taxon>Urbifossiella</taxon>
    </lineage>
</organism>
<dbReference type="KEGG" id="uli:ETAA1_56410"/>
<dbReference type="PANTHER" id="PTHR30055:SF226">
    <property type="entry name" value="HTH-TYPE TRANSCRIPTIONAL REGULATOR PKSA"/>
    <property type="match status" value="1"/>
</dbReference>
<evidence type="ECO:0000313" key="5">
    <source>
        <dbReference type="EMBL" id="QDU23636.1"/>
    </source>
</evidence>
<evidence type="ECO:0000259" key="4">
    <source>
        <dbReference type="PROSITE" id="PS50977"/>
    </source>
</evidence>
<evidence type="ECO:0000313" key="6">
    <source>
        <dbReference type="Proteomes" id="UP000319576"/>
    </source>
</evidence>
<reference evidence="5 6" key="1">
    <citation type="submission" date="2019-02" db="EMBL/GenBank/DDBJ databases">
        <title>Deep-cultivation of Planctomycetes and their phenomic and genomic characterization uncovers novel biology.</title>
        <authorList>
            <person name="Wiegand S."/>
            <person name="Jogler M."/>
            <person name="Boedeker C."/>
            <person name="Pinto D."/>
            <person name="Vollmers J."/>
            <person name="Rivas-Marin E."/>
            <person name="Kohn T."/>
            <person name="Peeters S.H."/>
            <person name="Heuer A."/>
            <person name="Rast P."/>
            <person name="Oberbeckmann S."/>
            <person name="Bunk B."/>
            <person name="Jeske O."/>
            <person name="Meyerdierks A."/>
            <person name="Storesund J.E."/>
            <person name="Kallscheuer N."/>
            <person name="Luecker S."/>
            <person name="Lage O.M."/>
            <person name="Pohl T."/>
            <person name="Merkel B.J."/>
            <person name="Hornburger P."/>
            <person name="Mueller R.-W."/>
            <person name="Bruemmer F."/>
            <person name="Labrenz M."/>
            <person name="Spormann A.M."/>
            <person name="Op den Camp H."/>
            <person name="Overmann J."/>
            <person name="Amann R."/>
            <person name="Jetten M.S.M."/>
            <person name="Mascher T."/>
            <person name="Medema M.H."/>
            <person name="Devos D.P."/>
            <person name="Kaster A.-K."/>
            <person name="Ovreas L."/>
            <person name="Rohde M."/>
            <person name="Galperin M.Y."/>
            <person name="Jogler C."/>
        </authorList>
    </citation>
    <scope>NUCLEOTIDE SEQUENCE [LARGE SCALE GENOMIC DNA]</scope>
    <source>
        <strain evidence="5 6">ETA_A1</strain>
    </source>
</reference>
<feature type="region of interest" description="Disordered" evidence="3">
    <location>
        <begin position="1"/>
        <end position="20"/>
    </location>
</feature>
<accession>A0A517Y1I9</accession>
<dbReference type="GO" id="GO:0000976">
    <property type="term" value="F:transcription cis-regulatory region binding"/>
    <property type="evidence" value="ECO:0007669"/>
    <property type="project" value="TreeGrafter"/>
</dbReference>
<evidence type="ECO:0000256" key="3">
    <source>
        <dbReference type="SAM" id="MobiDB-lite"/>
    </source>
</evidence>
<evidence type="ECO:0000256" key="1">
    <source>
        <dbReference type="ARBA" id="ARBA00023125"/>
    </source>
</evidence>
<name>A0A517Y1I9_9BACT</name>
<feature type="DNA-binding region" description="H-T-H motif" evidence="2">
    <location>
        <begin position="44"/>
        <end position="63"/>
    </location>
</feature>
<sequence length="215" mass="23935">MTLVETAPRKPGRPRDPELEARRKGQILDTAAKVFAGFGFAGTQVQVIADRLGVGNGTVYRYFPTKEALFLAAVERGLEELTAEMDAVLDAPDPDPVAQIGRAVRTYLGFFHRRPEMAELFIQERAAFPHHHRPLYFARKDGDEHDCKHSRFWEQLVATGVLRAVPRERFFAVVGDLLYGTILTNLLSGRPTDPDAQTADILDVILGGLLARGKR</sequence>
<dbReference type="AlphaFoldDB" id="A0A517Y1I9"/>
<dbReference type="PANTHER" id="PTHR30055">
    <property type="entry name" value="HTH-TYPE TRANSCRIPTIONAL REGULATOR RUTR"/>
    <property type="match status" value="1"/>
</dbReference>
<feature type="domain" description="HTH tetR-type" evidence="4">
    <location>
        <begin position="21"/>
        <end position="81"/>
    </location>
</feature>
<gene>
    <name evidence="5" type="primary">rutR</name>
    <name evidence="5" type="ORF">ETAA1_56410</name>
</gene>
<dbReference type="PROSITE" id="PS50977">
    <property type="entry name" value="HTH_TETR_2"/>
    <property type="match status" value="1"/>
</dbReference>
<dbReference type="InterPro" id="IPR001647">
    <property type="entry name" value="HTH_TetR"/>
</dbReference>
<dbReference type="Pfam" id="PF00440">
    <property type="entry name" value="TetR_N"/>
    <property type="match status" value="1"/>
</dbReference>
<dbReference type="InterPro" id="IPR009057">
    <property type="entry name" value="Homeodomain-like_sf"/>
</dbReference>
<dbReference type="Gene3D" id="1.10.10.60">
    <property type="entry name" value="Homeodomain-like"/>
    <property type="match status" value="1"/>
</dbReference>
<dbReference type="InterPro" id="IPR036271">
    <property type="entry name" value="Tet_transcr_reg_TetR-rel_C_sf"/>
</dbReference>
<protein>
    <submittedName>
        <fullName evidence="5">HTH-type transcriptional regulator RutR</fullName>
    </submittedName>
</protein>
<keyword evidence="6" id="KW-1185">Reference proteome</keyword>
<proteinExistence type="predicted"/>
<keyword evidence="1 2" id="KW-0238">DNA-binding</keyword>
<dbReference type="GO" id="GO:0003700">
    <property type="term" value="F:DNA-binding transcription factor activity"/>
    <property type="evidence" value="ECO:0007669"/>
    <property type="project" value="TreeGrafter"/>
</dbReference>
<dbReference type="Proteomes" id="UP000319576">
    <property type="component" value="Chromosome"/>
</dbReference>